<evidence type="ECO:0000313" key="3">
    <source>
        <dbReference type="Proteomes" id="UP000288805"/>
    </source>
</evidence>
<dbReference type="InterPro" id="IPR014729">
    <property type="entry name" value="Rossmann-like_a/b/a_fold"/>
</dbReference>
<protein>
    <recommendedName>
        <fullName evidence="1">UspA domain-containing protein</fullName>
    </recommendedName>
</protein>
<organism evidence="2 3">
    <name type="scientific">Vitis vinifera</name>
    <name type="common">Grape</name>
    <dbReference type="NCBI Taxonomy" id="29760"/>
    <lineage>
        <taxon>Eukaryota</taxon>
        <taxon>Viridiplantae</taxon>
        <taxon>Streptophyta</taxon>
        <taxon>Embryophyta</taxon>
        <taxon>Tracheophyta</taxon>
        <taxon>Spermatophyta</taxon>
        <taxon>Magnoliopsida</taxon>
        <taxon>eudicotyledons</taxon>
        <taxon>Gunneridae</taxon>
        <taxon>Pentapetalae</taxon>
        <taxon>rosids</taxon>
        <taxon>Vitales</taxon>
        <taxon>Vitaceae</taxon>
        <taxon>Viteae</taxon>
        <taxon>Vitis</taxon>
    </lineage>
</organism>
<dbReference type="Proteomes" id="UP000288805">
    <property type="component" value="Unassembled WGS sequence"/>
</dbReference>
<evidence type="ECO:0000313" key="2">
    <source>
        <dbReference type="EMBL" id="RVW34965.1"/>
    </source>
</evidence>
<dbReference type="PANTHER" id="PTHR47867">
    <property type="entry name" value="ADENINE NUCLEOTIDE ALPHA HYDROLASES-LIKE SUPERFAMILY PROTEIN"/>
    <property type="match status" value="1"/>
</dbReference>
<dbReference type="PANTHER" id="PTHR47867:SF1">
    <property type="entry name" value="ADENINE NUCLEOTIDE ALPHA HYDROLASES-LIKE SUPERFAMILY PROTEIN"/>
    <property type="match status" value="1"/>
</dbReference>
<dbReference type="Gene3D" id="3.40.50.620">
    <property type="entry name" value="HUPs"/>
    <property type="match status" value="1"/>
</dbReference>
<comment type="caution">
    <text evidence="2">The sequence shown here is derived from an EMBL/GenBank/DDBJ whole genome shotgun (WGS) entry which is preliminary data.</text>
</comment>
<feature type="domain" description="UspA" evidence="1">
    <location>
        <begin position="47"/>
        <end position="198"/>
    </location>
</feature>
<accession>A0A438DHL1</accession>
<name>A0A438DHL1_VITVI</name>
<dbReference type="SUPFAM" id="SSF52402">
    <property type="entry name" value="Adenine nucleotide alpha hydrolases-like"/>
    <property type="match status" value="1"/>
</dbReference>
<reference evidence="2 3" key="1">
    <citation type="journal article" date="2018" name="PLoS Genet.">
        <title>Population sequencing reveals clonal diversity and ancestral inbreeding in the grapevine cultivar Chardonnay.</title>
        <authorList>
            <person name="Roach M.J."/>
            <person name="Johnson D.L."/>
            <person name="Bohlmann J."/>
            <person name="van Vuuren H.J."/>
            <person name="Jones S.J."/>
            <person name="Pretorius I.S."/>
            <person name="Schmidt S.A."/>
            <person name="Borneman A.R."/>
        </authorList>
    </citation>
    <scope>NUCLEOTIDE SEQUENCE [LARGE SCALE GENOMIC DNA]</scope>
    <source>
        <strain evidence="3">cv. Chardonnay</strain>
        <tissue evidence="2">Leaf</tissue>
    </source>
</reference>
<dbReference type="EMBL" id="QGNW01001617">
    <property type="protein sequence ID" value="RVW34965.1"/>
    <property type="molecule type" value="Genomic_DNA"/>
</dbReference>
<dbReference type="InterPro" id="IPR006016">
    <property type="entry name" value="UspA"/>
</dbReference>
<gene>
    <name evidence="2" type="ORF">CK203_092551</name>
</gene>
<evidence type="ECO:0000259" key="1">
    <source>
        <dbReference type="Pfam" id="PF00582"/>
    </source>
</evidence>
<dbReference type="CDD" id="cd00293">
    <property type="entry name" value="USP-like"/>
    <property type="match status" value="1"/>
</dbReference>
<sequence length="271" mass="29400">MQSMELSGKVPLVADLVADASNCSTGHGHEWWSCAKKEGDGGGGPNRESAAALQYAISHAMMEKDELILIQVGNPNSWRSTFSTFLKRPTPPAGLQPLPLNAAGGGDWDHLEAMKHACAFALPKVRVHIERVAMEGKGDKATTILHYCKLFSVDLLIVGQRRSLSTTILGSRRNGGPSRLAKATDTAEYLIENSKCTCVGPCLLLDFTVPSISFPSAVTLGDGVNQGFFFVSHLLVMELIICMYLDMVDSCPCQPPYVNEKAPKFNFPSNW</sequence>
<dbReference type="AlphaFoldDB" id="A0A438DHL1"/>
<proteinExistence type="predicted"/>
<dbReference type="Pfam" id="PF00582">
    <property type="entry name" value="Usp"/>
    <property type="match status" value="1"/>
</dbReference>